<feature type="signal peptide" evidence="2">
    <location>
        <begin position="1"/>
        <end position="25"/>
    </location>
</feature>
<evidence type="ECO:0000313" key="3">
    <source>
        <dbReference type="EMBL" id="MBD2862278.1"/>
    </source>
</evidence>
<sequence length="545" mass="60781">MKRKSWKKASVTTLAVALAAGSLLAACSSGGSGDKEAAAGKEGEKAPEKKPKITVTIYDRGQVPQGEGDYVNNRWTRWINENAPVEVEFVPVPRTGEAAKLNTLFASNTAPDLIQTYLPSYRNDLYTSKQIIPLDDLIEKHSTNYKALMKQYPLLKKLGYKSDGKIYELGRVTGLQQNVTVVIRQDWLKKLNLDMPKTTDELFKVMKAFAEMDPDGNGKKDTFGYNLSGNGNEVINAIFGSDTWHFDANGKLYHDYERAEAALAFKKQIYDAGIADKDYLTDKGGTKAQQDWVNGKLGIYASVKITSNLALHQTFKKNNPTSEVAVLELPKGPFGQFSPQVDTPAGSVGVVNANAKDPVAVMKYIDWLISESTLRTLKYGFEGEHWKMGKNGCPEPIDLEKNKKELDWNYEYYTLFGNTVLLGKCGDPSSSYDLSDPVQKELADLYAKGKEVWLSKSRPVFKDVGFMPALPKDLQLISTNGFKYDDLFQKAIVSGPSYTVEQAVKEAKDMWEKAGGPKVDEFYTKYYAENKDKVYMAKIDAYDIK</sequence>
<feature type="chain" id="PRO_5039527548" evidence="2">
    <location>
        <begin position="26"/>
        <end position="545"/>
    </location>
</feature>
<dbReference type="EMBL" id="JACXJA010000010">
    <property type="protein sequence ID" value="MBD2862278.1"/>
    <property type="molecule type" value="Genomic_DNA"/>
</dbReference>
<dbReference type="Pfam" id="PF13416">
    <property type="entry name" value="SBP_bac_8"/>
    <property type="match status" value="1"/>
</dbReference>
<dbReference type="Proteomes" id="UP000639396">
    <property type="component" value="Unassembled WGS sequence"/>
</dbReference>
<reference evidence="3" key="1">
    <citation type="submission" date="2020-09" db="EMBL/GenBank/DDBJ databases">
        <title>A novel bacterium of genus Paenibacillus, isolated from South China Sea.</title>
        <authorList>
            <person name="Huang H."/>
            <person name="Mo K."/>
            <person name="Hu Y."/>
        </authorList>
    </citation>
    <scope>NUCLEOTIDE SEQUENCE</scope>
    <source>
        <strain evidence="3">IB182363</strain>
    </source>
</reference>
<name>A0A927GZI5_9BACL</name>
<keyword evidence="4" id="KW-1185">Reference proteome</keyword>
<dbReference type="RefSeq" id="WP_190927015.1">
    <property type="nucleotide sequence ID" value="NZ_JACXJA010000010.1"/>
</dbReference>
<dbReference type="PANTHER" id="PTHR43649:SF12">
    <property type="entry name" value="DIACETYLCHITOBIOSE BINDING PROTEIN DASA"/>
    <property type="match status" value="1"/>
</dbReference>
<evidence type="ECO:0000256" key="2">
    <source>
        <dbReference type="SAM" id="SignalP"/>
    </source>
</evidence>
<feature type="compositionally biased region" description="Basic and acidic residues" evidence="1">
    <location>
        <begin position="33"/>
        <end position="50"/>
    </location>
</feature>
<dbReference type="Gene3D" id="3.40.190.10">
    <property type="entry name" value="Periplasmic binding protein-like II"/>
    <property type="match status" value="2"/>
</dbReference>
<keyword evidence="2" id="KW-0732">Signal</keyword>
<dbReference type="InterPro" id="IPR050490">
    <property type="entry name" value="Bact_solute-bd_prot1"/>
</dbReference>
<dbReference type="SUPFAM" id="SSF53850">
    <property type="entry name" value="Periplasmic binding protein-like II"/>
    <property type="match status" value="1"/>
</dbReference>
<comment type="caution">
    <text evidence="3">The sequence shown here is derived from an EMBL/GenBank/DDBJ whole genome shotgun (WGS) entry which is preliminary data.</text>
</comment>
<feature type="region of interest" description="Disordered" evidence="1">
    <location>
        <begin position="29"/>
        <end position="50"/>
    </location>
</feature>
<evidence type="ECO:0000313" key="4">
    <source>
        <dbReference type="Proteomes" id="UP000639396"/>
    </source>
</evidence>
<organism evidence="3 4">
    <name type="scientific">Paenibacillus oceani</name>
    <dbReference type="NCBI Taxonomy" id="2772510"/>
    <lineage>
        <taxon>Bacteria</taxon>
        <taxon>Bacillati</taxon>
        <taxon>Bacillota</taxon>
        <taxon>Bacilli</taxon>
        <taxon>Bacillales</taxon>
        <taxon>Paenibacillaceae</taxon>
        <taxon>Paenibacillus</taxon>
    </lineage>
</organism>
<dbReference type="AlphaFoldDB" id="A0A927GZI5"/>
<proteinExistence type="predicted"/>
<dbReference type="PANTHER" id="PTHR43649">
    <property type="entry name" value="ARABINOSE-BINDING PROTEIN-RELATED"/>
    <property type="match status" value="1"/>
</dbReference>
<gene>
    <name evidence="3" type="ORF">IDH45_09815</name>
</gene>
<dbReference type="InterPro" id="IPR006059">
    <property type="entry name" value="SBP"/>
</dbReference>
<dbReference type="PROSITE" id="PS51257">
    <property type="entry name" value="PROKAR_LIPOPROTEIN"/>
    <property type="match status" value="1"/>
</dbReference>
<evidence type="ECO:0000256" key="1">
    <source>
        <dbReference type="SAM" id="MobiDB-lite"/>
    </source>
</evidence>
<protein>
    <submittedName>
        <fullName evidence="3">Extracellular solute-binding protein</fullName>
    </submittedName>
</protein>
<accession>A0A927GZI5</accession>